<protein>
    <recommendedName>
        <fullName evidence="3">DUF4283 domain-containing protein</fullName>
    </recommendedName>
</protein>
<keyword evidence="2" id="KW-1185">Reference proteome</keyword>
<accession>A0AAV3R993</accession>
<gene>
    <name evidence="1" type="ORF">LIER_25558</name>
</gene>
<organism evidence="1 2">
    <name type="scientific">Lithospermum erythrorhizon</name>
    <name type="common">Purple gromwell</name>
    <name type="synonym">Lithospermum officinale var. erythrorhizon</name>
    <dbReference type="NCBI Taxonomy" id="34254"/>
    <lineage>
        <taxon>Eukaryota</taxon>
        <taxon>Viridiplantae</taxon>
        <taxon>Streptophyta</taxon>
        <taxon>Embryophyta</taxon>
        <taxon>Tracheophyta</taxon>
        <taxon>Spermatophyta</taxon>
        <taxon>Magnoliopsida</taxon>
        <taxon>eudicotyledons</taxon>
        <taxon>Gunneridae</taxon>
        <taxon>Pentapetalae</taxon>
        <taxon>asterids</taxon>
        <taxon>lamiids</taxon>
        <taxon>Boraginales</taxon>
        <taxon>Boraginaceae</taxon>
        <taxon>Boraginoideae</taxon>
        <taxon>Lithospermeae</taxon>
        <taxon>Lithospermum</taxon>
    </lineage>
</organism>
<comment type="caution">
    <text evidence="1">The sequence shown here is derived from an EMBL/GenBank/DDBJ whole genome shotgun (WGS) entry which is preliminary data.</text>
</comment>
<reference evidence="1 2" key="1">
    <citation type="submission" date="2024-01" db="EMBL/GenBank/DDBJ databases">
        <title>The complete chloroplast genome sequence of Lithospermum erythrorhizon: insights into the phylogenetic relationship among Boraginaceae species and the maternal lineages of purple gromwells.</title>
        <authorList>
            <person name="Okada T."/>
            <person name="Watanabe K."/>
        </authorList>
    </citation>
    <scope>NUCLEOTIDE SEQUENCE [LARGE SCALE GENOMIC DNA]</scope>
</reference>
<evidence type="ECO:0000313" key="1">
    <source>
        <dbReference type="EMBL" id="GAA0171557.1"/>
    </source>
</evidence>
<dbReference type="EMBL" id="BAABME010007723">
    <property type="protein sequence ID" value="GAA0171557.1"/>
    <property type="molecule type" value="Genomic_DNA"/>
</dbReference>
<name>A0AAV3R993_LITER</name>
<proteinExistence type="predicted"/>
<evidence type="ECO:0008006" key="3">
    <source>
        <dbReference type="Google" id="ProtNLM"/>
    </source>
</evidence>
<dbReference type="AlphaFoldDB" id="A0AAV3R993"/>
<evidence type="ECO:0000313" key="2">
    <source>
        <dbReference type="Proteomes" id="UP001454036"/>
    </source>
</evidence>
<sequence>MADGEEAQSPLSRHDVTESLHLGLDSFPFRPTSFYQGKPSVVFTSTDKNVLLESTKPVLVGKFTHGKPPFGVIKEFFVSLKLRGYEMWVFKWDSEFSPFKESLIAPVWIRIEGDFTIGKVFDVFPQSDNNSNVVGMPAGTHGTRFGRKGVVSKRGSMLDDKDEQVDTVQNSFQPLELQQIEEVEGVGATTVLSPTVVDVGKARTVIDLQQGTVDNGHILREMQASQVLQAVSGAAVYGAGISEQRYHNTSMVQGVWMSSDDKVEAYQNRLEQVSQVPISVSQAVVGDKVCGEVGKSVDNGLTSGSDVGLREELRSFSPVPMTDLMEAHSDKANKKLTKISWLDLAEEETEQGHETKGAQKWSTTVQIVQIGERPGIVKTALLQLQEKRCITEMRAQRLPFDDKG</sequence>
<dbReference type="Proteomes" id="UP001454036">
    <property type="component" value="Unassembled WGS sequence"/>
</dbReference>